<dbReference type="SUPFAM" id="SSF56349">
    <property type="entry name" value="DNA breaking-rejoining enzymes"/>
    <property type="match status" value="1"/>
</dbReference>
<sequence length="380" mass="42415">MSEVGDLVKAVNQGLKAEKAGVSIRQRRNKLCLRAVLPHKDGSNHEVQYDVPTGCDATKAGLNRAKTLAIKLSTDRKLGTFSWDGWLQSGETTQAPEEPSESQTIGAWTARFKADWYEKRDVSTTAQKSQAKRTWDRIEASFKKNPDTSDLLTIEALVAVAKSLPAASKARHEFCQKAKALAKFAELPTKELDKVHTKYLTRVPKLPLDEELFEFALNNRHSSIYGWCFAALLVYGCRVSEVFSLVPSETGATASVLGIKQKNAPPEQREALALPKEWIEPLEICTVERPNEFLDPVAYDSNKTKGHVDRMNKWLQSRWCGTVKLENSNLRHSWCIRSILKSQLGDGVAAKAAGHDISIHMRTYAAAMQKRDILRAAENL</sequence>
<dbReference type="HOGENOM" id="CLU_051798_0_0_3"/>
<dbReference type="InterPro" id="IPR011010">
    <property type="entry name" value="DNA_brk_join_enz"/>
</dbReference>
<evidence type="ECO:0000313" key="1">
    <source>
        <dbReference type="EMBL" id="CAE07661.1"/>
    </source>
</evidence>
<accession>Q7U740</accession>
<proteinExistence type="predicted"/>
<dbReference type="Proteomes" id="UP000001422">
    <property type="component" value="Chromosome"/>
</dbReference>
<gene>
    <name evidence="1" type="ordered locus">SYNW1146</name>
</gene>
<protein>
    <submittedName>
        <fullName evidence="1">Possible phage integrase</fullName>
    </submittedName>
</protein>
<dbReference type="RefSeq" id="WP_011128011.1">
    <property type="nucleotide sequence ID" value="NC_005070.1"/>
</dbReference>
<keyword evidence="2" id="KW-1185">Reference proteome</keyword>
<dbReference type="KEGG" id="syw:SYNW1146"/>
<dbReference type="STRING" id="84588.SYNW1146"/>
<reference evidence="1 2" key="1">
    <citation type="journal article" date="2003" name="Nature">
        <title>The genome of a motile marine Synechococcus.</title>
        <authorList>
            <person name="Palenik B."/>
            <person name="Brahamsha B."/>
            <person name="Larimer F."/>
            <person name="Land M."/>
            <person name="Hauser L."/>
            <person name="Chain P."/>
            <person name="Lamerdin J."/>
            <person name="Regala W."/>
            <person name="Allen E.A."/>
            <person name="McCarren J."/>
            <person name="Paulsen I."/>
            <person name="Dufresne A."/>
            <person name="Partensky F."/>
            <person name="Webb E."/>
            <person name="Waterbury J."/>
        </authorList>
    </citation>
    <scope>NUCLEOTIDE SEQUENCE [LARGE SCALE GENOMIC DNA]</scope>
    <source>
        <strain evidence="1 2">WH8102</strain>
    </source>
</reference>
<evidence type="ECO:0000313" key="2">
    <source>
        <dbReference type="Proteomes" id="UP000001422"/>
    </source>
</evidence>
<dbReference type="eggNOG" id="COG0582">
    <property type="taxonomic scope" value="Bacteria"/>
</dbReference>
<name>Q7U740_PARMW</name>
<dbReference type="GO" id="GO:0003677">
    <property type="term" value="F:DNA binding"/>
    <property type="evidence" value="ECO:0007669"/>
    <property type="project" value="InterPro"/>
</dbReference>
<organism evidence="1 2">
    <name type="scientific">Parasynechococcus marenigrum (strain WH8102)</name>
    <dbReference type="NCBI Taxonomy" id="84588"/>
    <lineage>
        <taxon>Bacteria</taxon>
        <taxon>Bacillati</taxon>
        <taxon>Cyanobacteriota</taxon>
        <taxon>Cyanophyceae</taxon>
        <taxon>Synechococcales</taxon>
        <taxon>Prochlorococcaceae</taxon>
        <taxon>Parasynechococcus</taxon>
        <taxon>Parasynechococcus marenigrum</taxon>
    </lineage>
</organism>
<dbReference type="EMBL" id="BX569692">
    <property type="protein sequence ID" value="CAE07661.1"/>
    <property type="molecule type" value="Genomic_DNA"/>
</dbReference>
<dbReference type="AlphaFoldDB" id="Q7U740"/>